<evidence type="ECO:0000313" key="2">
    <source>
        <dbReference type="EMBL" id="SJZ59600.1"/>
    </source>
</evidence>
<dbReference type="AlphaFoldDB" id="A0A1T4LXZ9"/>
<name>A0A1T4LXZ9_9PORP</name>
<dbReference type="EMBL" id="FUXE01000004">
    <property type="protein sequence ID" value="SJZ59600.1"/>
    <property type="molecule type" value="Genomic_DNA"/>
</dbReference>
<accession>A0A1T4LXZ9</accession>
<dbReference type="Proteomes" id="UP000190121">
    <property type="component" value="Unassembled WGS sequence"/>
</dbReference>
<feature type="signal peptide" evidence="1">
    <location>
        <begin position="1"/>
        <end position="23"/>
    </location>
</feature>
<dbReference type="OrthoDB" id="1100173at2"/>
<dbReference type="InterPro" id="IPR036737">
    <property type="entry name" value="OmpA-like_sf"/>
</dbReference>
<protein>
    <submittedName>
        <fullName evidence="2">OmpA family protein</fullName>
    </submittedName>
</protein>
<proteinExistence type="predicted"/>
<gene>
    <name evidence="2" type="ORF">SAMN02745171_00579</name>
</gene>
<organism evidence="2 3">
    <name type="scientific">Porphyromonas circumdentaria</name>
    <dbReference type="NCBI Taxonomy" id="29524"/>
    <lineage>
        <taxon>Bacteria</taxon>
        <taxon>Pseudomonadati</taxon>
        <taxon>Bacteroidota</taxon>
        <taxon>Bacteroidia</taxon>
        <taxon>Bacteroidales</taxon>
        <taxon>Porphyromonadaceae</taxon>
        <taxon>Porphyromonas</taxon>
    </lineage>
</organism>
<keyword evidence="3" id="KW-1185">Reference proteome</keyword>
<dbReference type="RefSeq" id="WP_078736537.1">
    <property type="nucleotide sequence ID" value="NZ_FUXE01000004.1"/>
</dbReference>
<dbReference type="Gene3D" id="3.30.1330.60">
    <property type="entry name" value="OmpA-like domain"/>
    <property type="match status" value="1"/>
</dbReference>
<evidence type="ECO:0000313" key="3">
    <source>
        <dbReference type="Proteomes" id="UP000190121"/>
    </source>
</evidence>
<keyword evidence="1" id="KW-0732">Signal</keyword>
<evidence type="ECO:0000256" key="1">
    <source>
        <dbReference type="SAM" id="SignalP"/>
    </source>
</evidence>
<sequence>MNKIYIFLIVSLLGASLSFGAYAQKAETYKWTSSNVKIERSQDRQHLNVSFSVLPDRKIMSQELVYIYPTLVSADNSKEVSLEPLCIVGNKRAKVIKRAKVLKNKMHLPVVEEVHSAKFASIEVERSVPFERWMAKSRLVLREEVYGCAECKKKDRERGSYDAGIHSFSPEDYRYSFVEPKAVDVKRHEETFESKVNFEVARHELKRDYKSNATELARLDDFVKKALDLEGTTLDVVRVEGYASPEGGDNFNGPLSERRANVLANYVRNKYPEIKRTPDFKVKGFGSDWAGLRKAVEASDLSYKAQVIKAIDNHSDYWGKHNAIQQIEGGRAYDYLLANVYPPLRRTTFRMGYKVRPFTVEELPRIFAKKPELMSNQEHYMLAQQYIKQGKNPLPIFESAYRLYPEDVESALNYANALLQYDRKQADKAACVLQPFKSDLRTALPLAIAEHMQGNEEVADRIIEEAAAKGCRRAQEVLNR</sequence>
<reference evidence="3" key="1">
    <citation type="submission" date="2017-02" db="EMBL/GenBank/DDBJ databases">
        <authorList>
            <person name="Varghese N."/>
            <person name="Submissions S."/>
        </authorList>
    </citation>
    <scope>NUCLEOTIDE SEQUENCE [LARGE SCALE GENOMIC DNA]</scope>
    <source>
        <strain evidence="3">ATCC 51356</strain>
    </source>
</reference>
<feature type="chain" id="PRO_5013159940" evidence="1">
    <location>
        <begin position="24"/>
        <end position="480"/>
    </location>
</feature>
<dbReference type="STRING" id="29524.SAMN02745171_00579"/>
<dbReference type="SUPFAM" id="SSF103088">
    <property type="entry name" value="OmpA-like"/>
    <property type="match status" value="1"/>
</dbReference>